<keyword evidence="2" id="KW-0732">Signal</keyword>
<evidence type="ECO:0000256" key="2">
    <source>
        <dbReference type="SAM" id="SignalP"/>
    </source>
</evidence>
<sequence>MQVLLTAIMTASLAAVYADDFCDQWGTATTDDYIVYNNLWGESYATSGSQCTGLDSSSGSTIAWHTNWTWAGASSNVKSYANAALQFDAVPLSSISSIPTTMEYPLDYSGTLVADVSYDLFTSSTSNGDNEFEIMIWLAALGGAGPISSTGSTIATTTIADTEFSLYSGANGDTTVYSFVASDTVKSFSGDLMDFFIYLIDSESFSSSQYLNTVQAGTEPFTGTDVTLTVSSYSAVVNTGASSGTKLSTTLTKELVASSASTESETTTPTATSSYTQEKTTAPVTSRTTSSVSGGVATANTTLPVNGETTAASTSSSHSGETTTTTPSTSSAWNEQEANAASSSDNGATSTINPTTSSSWTETTTPSDGTTSSYEEETTASSTSTSTTTDPTTSGITGQKCTSRRIRRAQVLTSPAGCWRLPVIQRFATFEPSSFGNSTSMKVLFAAALAAAAMSAAYAEEFCDQWGKTTSGNYIIYNNLWGSSAATGGGKQCTSLDSGSGDTVAWQTTWSWQGGDKEVKSYANAALEFDPVPLTEVKSIPSTMSYKVKYSGKVVADVAYDLFTSSTAKGDKEFEIMIWLAAIGGAGPISSTGKAIDTTTIAGTEWSVYSGPNGQMMVYSFVASKQVEDFEGDLMEFFNYLVKSQSFKTSQYLIKVECGTEPFLGTDVTMTVSKYSATVNTGSGGGTTPTQSGDSSSTGAQTTTAPSTGSSTEETPSTGSSTEETPSTDSSTEQTPSTSSGDDDTTTSSGDAAETSGAGDDTTTSGSEEEITPSATTAPTTSSSSEETPSTGSFTGQQEPTTSTDSSSSEETPSTPATNPKCTLRRVRRD</sequence>
<accession>A0A8J5MII1</accession>
<dbReference type="InterPro" id="IPR002594">
    <property type="entry name" value="GH12"/>
</dbReference>
<dbReference type="GO" id="GO:0008810">
    <property type="term" value="F:cellulase activity"/>
    <property type="evidence" value="ECO:0007669"/>
    <property type="project" value="InterPro"/>
</dbReference>
<keyword evidence="4" id="KW-1185">Reference proteome</keyword>
<feature type="region of interest" description="Disordered" evidence="1">
    <location>
        <begin position="679"/>
        <end position="830"/>
    </location>
</feature>
<feature type="region of interest" description="Disordered" evidence="1">
    <location>
        <begin position="257"/>
        <end position="401"/>
    </location>
</feature>
<reference evidence="3" key="1">
    <citation type="submission" date="2021-01" db="EMBL/GenBank/DDBJ databases">
        <title>Phytophthora aleatoria, a newly-described species from Pinus radiata is distinct from Phytophthora cactorum isolates based on comparative genomics.</title>
        <authorList>
            <person name="Mcdougal R."/>
            <person name="Panda P."/>
            <person name="Williams N."/>
            <person name="Studholme D.J."/>
        </authorList>
    </citation>
    <scope>NUCLEOTIDE SEQUENCE</scope>
    <source>
        <strain evidence="3">NZFS 4037</strain>
    </source>
</reference>
<dbReference type="PANTHER" id="PTHR34002:SF9">
    <property type="entry name" value="XYLOGLUCAN-SPECIFIC ENDO-BETA-1,4-GLUCANASE A"/>
    <property type="match status" value="1"/>
</dbReference>
<feature type="compositionally biased region" description="Low complexity" evidence="1">
    <location>
        <begin position="799"/>
        <end position="818"/>
    </location>
</feature>
<evidence type="ECO:0000313" key="4">
    <source>
        <dbReference type="Proteomes" id="UP000709295"/>
    </source>
</evidence>
<dbReference type="GO" id="GO:0000272">
    <property type="term" value="P:polysaccharide catabolic process"/>
    <property type="evidence" value="ECO:0007669"/>
    <property type="project" value="InterPro"/>
</dbReference>
<evidence type="ECO:0000256" key="1">
    <source>
        <dbReference type="SAM" id="MobiDB-lite"/>
    </source>
</evidence>
<comment type="caution">
    <text evidence="3">The sequence shown here is derived from an EMBL/GenBank/DDBJ whole genome shotgun (WGS) entry which is preliminary data.</text>
</comment>
<dbReference type="AlphaFoldDB" id="A0A8J5MII1"/>
<feature type="compositionally biased region" description="Low complexity" evidence="1">
    <location>
        <begin position="688"/>
        <end position="791"/>
    </location>
</feature>
<feature type="compositionally biased region" description="Low complexity" evidence="1">
    <location>
        <begin position="257"/>
        <end position="299"/>
    </location>
</feature>
<dbReference type="PANTHER" id="PTHR34002">
    <property type="entry name" value="BLR1656 PROTEIN"/>
    <property type="match status" value="1"/>
</dbReference>
<feature type="compositionally biased region" description="Low complexity" evidence="1">
    <location>
        <begin position="309"/>
        <end position="332"/>
    </location>
</feature>
<feature type="chain" id="PRO_5035299151" description="Cell 12A endoglucanase" evidence="2">
    <location>
        <begin position="19"/>
        <end position="830"/>
    </location>
</feature>
<feature type="signal peptide" evidence="2">
    <location>
        <begin position="1"/>
        <end position="18"/>
    </location>
</feature>
<name>A0A8J5MII1_9STRA</name>
<evidence type="ECO:0008006" key="5">
    <source>
        <dbReference type="Google" id="ProtNLM"/>
    </source>
</evidence>
<feature type="compositionally biased region" description="Polar residues" evidence="1">
    <location>
        <begin position="333"/>
        <end position="354"/>
    </location>
</feature>
<organism evidence="3 4">
    <name type="scientific">Phytophthora aleatoria</name>
    <dbReference type="NCBI Taxonomy" id="2496075"/>
    <lineage>
        <taxon>Eukaryota</taxon>
        <taxon>Sar</taxon>
        <taxon>Stramenopiles</taxon>
        <taxon>Oomycota</taxon>
        <taxon>Peronosporomycetes</taxon>
        <taxon>Peronosporales</taxon>
        <taxon>Peronosporaceae</taxon>
        <taxon>Phytophthora</taxon>
    </lineage>
</organism>
<evidence type="ECO:0000313" key="3">
    <source>
        <dbReference type="EMBL" id="KAG6974733.1"/>
    </source>
</evidence>
<proteinExistence type="predicted"/>
<dbReference type="Proteomes" id="UP000709295">
    <property type="component" value="Unassembled WGS sequence"/>
</dbReference>
<dbReference type="Pfam" id="PF01670">
    <property type="entry name" value="Glyco_hydro_12"/>
    <property type="match status" value="2"/>
</dbReference>
<dbReference type="EMBL" id="JAENGY010000082">
    <property type="protein sequence ID" value="KAG6974733.1"/>
    <property type="molecule type" value="Genomic_DNA"/>
</dbReference>
<protein>
    <recommendedName>
        <fullName evidence="5">Cell 12A endoglucanase</fullName>
    </recommendedName>
</protein>
<feature type="compositionally biased region" description="Low complexity" evidence="1">
    <location>
        <begin position="355"/>
        <end position="398"/>
    </location>
</feature>
<gene>
    <name evidence="3" type="ORF">JG688_00002899</name>
</gene>